<dbReference type="InterPro" id="IPR001866">
    <property type="entry name" value="PPV_E2_N"/>
</dbReference>
<comment type="function">
    <text evidence="12">Plays a role in the initiation of viral DNA replication. A dimer of E2 interacts with a dimer of E1 in order to improve specificity of E1 DNA binding activity. Once the complex recognizes and binds DNA at specific sites, the E2 dimer is removed from DNA. E2 also regulates viral transcription through binding to the E2RE response element (5'-ACCNNNNNNGGT-3') present in multiple copies in the regulatory regions of the viral genome. Activates or represses transcription depending on E2RE's position with regards to proximal promoter elements including the TATA-box. Repression occurs by sterically hindering the assembly of the transcription initiation complex.</text>
</comment>
<dbReference type="GO" id="GO:0039693">
    <property type="term" value="P:viral DNA genome replication"/>
    <property type="evidence" value="ECO:0007669"/>
    <property type="project" value="UniProtKB-UniRule"/>
</dbReference>
<feature type="compositionally biased region" description="Basic residues" evidence="13">
    <location>
        <begin position="252"/>
        <end position="272"/>
    </location>
</feature>
<evidence type="ECO:0000256" key="2">
    <source>
        <dbReference type="ARBA" id="ARBA00007794"/>
    </source>
</evidence>
<keyword evidence="7 12" id="KW-0235">DNA replication</keyword>
<dbReference type="GO" id="GO:0006260">
    <property type="term" value="P:DNA replication"/>
    <property type="evidence" value="ECO:0007669"/>
    <property type="project" value="UniProtKB-KW"/>
</dbReference>
<dbReference type="SUPFAM" id="SSF54957">
    <property type="entry name" value="Viral DNA-binding domain"/>
    <property type="match status" value="1"/>
</dbReference>
<feature type="domain" description="Papillomavirus E2 C-terminal" evidence="15">
    <location>
        <begin position="311"/>
        <end position="386"/>
    </location>
</feature>
<feature type="domain" description="Papillomavirus E2 N-terminal" evidence="14">
    <location>
        <begin position="6"/>
        <end position="201"/>
    </location>
</feature>
<evidence type="ECO:0000256" key="9">
    <source>
        <dbReference type="ARBA" id="ARBA00023125"/>
    </source>
</evidence>
<dbReference type="InterPro" id="IPR042504">
    <property type="entry name" value="Regulatory_protein_E2_N_2"/>
</dbReference>
<dbReference type="HAMAP" id="MF_04001">
    <property type="entry name" value="PPV_E2"/>
    <property type="match status" value="1"/>
</dbReference>
<evidence type="ECO:0000313" key="16">
    <source>
        <dbReference type="EMBL" id="AYA94050.1"/>
    </source>
</evidence>
<evidence type="ECO:0000256" key="6">
    <source>
        <dbReference type="ARBA" id="ARBA00022562"/>
    </source>
</evidence>
<comment type="subcellular location">
    <subcellularLocation>
        <location evidence="1 12">Host nucleus</location>
    </subcellularLocation>
</comment>
<protein>
    <recommendedName>
        <fullName evidence="12">Regulatory protein E2</fullName>
    </recommendedName>
</protein>
<evidence type="ECO:0000256" key="11">
    <source>
        <dbReference type="ARBA" id="ARBA00023163"/>
    </source>
</evidence>
<organism evidence="16">
    <name type="scientific">Human papillomavirus</name>
    <dbReference type="NCBI Taxonomy" id="10566"/>
    <lineage>
        <taxon>Viruses</taxon>
        <taxon>Monodnaviria</taxon>
        <taxon>Shotokuvirae</taxon>
        <taxon>Cossaviricota</taxon>
        <taxon>Papovaviricetes</taxon>
        <taxon>Zurhausenvirales</taxon>
        <taxon>Papillomaviridae</taxon>
    </lineage>
</organism>
<evidence type="ECO:0000259" key="14">
    <source>
        <dbReference type="Pfam" id="PF00508"/>
    </source>
</evidence>
<evidence type="ECO:0000256" key="10">
    <source>
        <dbReference type="ARBA" id="ARBA00023159"/>
    </source>
</evidence>
<dbReference type="InterPro" id="IPR012677">
    <property type="entry name" value="Nucleotide-bd_a/b_plait_sf"/>
</dbReference>
<keyword evidence="8 12" id="KW-0805">Transcription regulation</keyword>
<keyword evidence="10 12" id="KW-0010">Activator</keyword>
<evidence type="ECO:0000256" key="8">
    <source>
        <dbReference type="ARBA" id="ARBA00023015"/>
    </source>
</evidence>
<dbReference type="GO" id="GO:0006351">
    <property type="term" value="P:DNA-templated transcription"/>
    <property type="evidence" value="ECO:0007669"/>
    <property type="project" value="UniProtKB-UniRule"/>
</dbReference>
<dbReference type="Gene3D" id="1.10.287.30">
    <property type="entry name" value="E2 (early) protein, N terminal domain, subdomain 1"/>
    <property type="match status" value="1"/>
</dbReference>
<dbReference type="Pfam" id="PF00511">
    <property type="entry name" value="PPV_E2_C"/>
    <property type="match status" value="1"/>
</dbReference>
<comment type="caution">
    <text evidence="12">Lacks conserved residue(s) required for the propagation of feature annotation.</text>
</comment>
<evidence type="ECO:0000256" key="7">
    <source>
        <dbReference type="ARBA" id="ARBA00022705"/>
    </source>
</evidence>
<evidence type="ECO:0000256" key="1">
    <source>
        <dbReference type="ARBA" id="ARBA00004147"/>
    </source>
</evidence>
<keyword evidence="3 12" id="KW-0678">Repressor</keyword>
<dbReference type="InterPro" id="IPR033668">
    <property type="entry name" value="Reg_prot_E2"/>
</dbReference>
<reference evidence="16" key="1">
    <citation type="journal article" date="2018" name="Nat. Med.">
        <title>Expanded skin virome in DOCK8-deficient patients.</title>
        <authorList>
            <consortium name="NISC Comparative Sequencing Program"/>
            <person name="Tirosh O."/>
            <person name="Conlan S."/>
            <person name="Deming C."/>
            <person name="Lee-Lin S.Q."/>
            <person name="Huang X."/>
            <person name="Su H.C."/>
            <person name="Freeman A.F."/>
            <person name="Segre J.A."/>
            <person name="Kong H.H."/>
        </authorList>
    </citation>
    <scope>NUCLEOTIDE SEQUENCE</scope>
    <source>
        <strain evidence="16">HPV-mSK_121</strain>
    </source>
</reference>
<gene>
    <name evidence="12" type="primary">E2</name>
</gene>
<evidence type="ECO:0000256" key="12">
    <source>
        <dbReference type="HAMAP-Rule" id="MF_04001"/>
    </source>
</evidence>
<comment type="similarity">
    <text evidence="12">Belongs to the papillomaviridae E2 protein family.</text>
</comment>
<comment type="subunit">
    <text evidence="12">Binds DNA as homodimer. Interacts with protein E1; this interaction greatly increases E1 DNA-binding activity. Interacts with protein L1; this interaction enhances E2-dependent replication and transcription activation. Interacts with protein L2; this interaction inhibits E2 transcriptional activity but not DNA replication function E2. Interacts with protein E7; this interaction inhibits E7 oncogenic activity. Interacts with host TAF1; this interaction modulates E2-dependent transcriptional regulation. Interacts with host BRD4; this interaction mediates E2 transcriptional activation function. Additionally, the interaction with host BRD4 on mitotic chromosomes mediates tethering of the viral genome. Interacts with host TOPBP1; this interaction is required for optimal viral DNA replication.</text>
</comment>
<keyword evidence="9 12" id="KW-0238">DNA-binding</keyword>
<accession>A0A385PJ71</accession>
<keyword evidence="5 12" id="KW-0597">Phosphoprotein</keyword>
<dbReference type="EMBL" id="MH777263">
    <property type="protein sequence ID" value="AYA94050.1"/>
    <property type="molecule type" value="Genomic_DNA"/>
</dbReference>
<dbReference type="Gene3D" id="3.30.70.330">
    <property type="match status" value="1"/>
</dbReference>
<dbReference type="GO" id="GO:0042025">
    <property type="term" value="C:host cell nucleus"/>
    <property type="evidence" value="ECO:0007669"/>
    <property type="project" value="UniProtKB-SubCell"/>
</dbReference>
<feature type="compositionally biased region" description="Polar residues" evidence="13">
    <location>
        <begin position="210"/>
        <end position="232"/>
    </location>
</feature>
<dbReference type="GO" id="GO:0003677">
    <property type="term" value="F:DNA binding"/>
    <property type="evidence" value="ECO:0007669"/>
    <property type="project" value="UniProtKB-UniRule"/>
</dbReference>
<dbReference type="GO" id="GO:0000166">
    <property type="term" value="F:nucleotide binding"/>
    <property type="evidence" value="ECO:0007669"/>
    <property type="project" value="UniProtKB-UniRule"/>
</dbReference>
<dbReference type="InterPro" id="IPR035975">
    <property type="entry name" value="E2/EBNA1_C_sf"/>
</dbReference>
<keyword evidence="6 12" id="KW-1048">Host nucleus</keyword>
<comment type="similarity">
    <text evidence="2">Belongs to the papillomaviridae E8^E2C protein family.</text>
</comment>
<keyword evidence="11 12" id="KW-0804">Transcription</keyword>
<evidence type="ECO:0000256" key="13">
    <source>
        <dbReference type="SAM" id="MobiDB-lite"/>
    </source>
</evidence>
<evidence type="ECO:0000256" key="3">
    <source>
        <dbReference type="ARBA" id="ARBA00022491"/>
    </source>
</evidence>
<evidence type="ECO:0000259" key="15">
    <source>
        <dbReference type="Pfam" id="PF00511"/>
    </source>
</evidence>
<evidence type="ECO:0000256" key="4">
    <source>
        <dbReference type="ARBA" id="ARBA00022518"/>
    </source>
</evidence>
<evidence type="ECO:0000256" key="5">
    <source>
        <dbReference type="ARBA" id="ARBA00022553"/>
    </source>
</evidence>
<dbReference type="InterPro" id="IPR042503">
    <property type="entry name" value="Regulatory_protein_E2_N_1"/>
</dbReference>
<dbReference type="GO" id="GO:0003700">
    <property type="term" value="F:DNA-binding transcription factor activity"/>
    <property type="evidence" value="ECO:0007669"/>
    <property type="project" value="UniProtKB-UniRule"/>
</dbReference>
<keyword evidence="4 12" id="KW-0244">Early protein</keyword>
<dbReference type="InterPro" id="IPR036050">
    <property type="entry name" value="Regulatory_protein_E2_N"/>
</dbReference>
<comment type="PTM">
    <text evidence="12">Phosphorylated.</text>
</comment>
<feature type="region of interest" description="Disordered" evidence="13">
    <location>
        <begin position="208"/>
        <end position="295"/>
    </location>
</feature>
<dbReference type="Gene3D" id="2.170.200.10">
    <property type="entry name" value="Papillomavirus E2 early protein domain"/>
    <property type="match status" value="1"/>
</dbReference>
<dbReference type="InterPro" id="IPR000427">
    <property type="entry name" value="Papillomavirus_E2_C"/>
</dbReference>
<feature type="region of interest" description="DNA-binding domain" evidence="12">
    <location>
        <begin position="308"/>
        <end position="390"/>
    </location>
</feature>
<dbReference type="SUPFAM" id="SSF51332">
    <property type="entry name" value="E2 regulatory, transactivation domain"/>
    <property type="match status" value="1"/>
</dbReference>
<dbReference type="GO" id="GO:0006275">
    <property type="term" value="P:regulation of DNA replication"/>
    <property type="evidence" value="ECO:0007669"/>
    <property type="project" value="UniProtKB-UniRule"/>
</dbReference>
<proteinExistence type="inferred from homology"/>
<sequence>MDRTEFKNRLDALQEALLSLIEASPTDLDSQIKYYELQRKESVLKYYCRKEGITNLGLHPLPALKVSEYNAKVAIEMTIVLKSLKKSSYAKELWTMNDTSADLFKSPPRNCFKKGSFEVDVWFDNDQNNSFPYINWEDIYYQDDKEIWHKVKGETDYNGCFFREVNGDVTYFLLFEKDSHRYGSTGQWTVNVKNEQISLPITSFARRSAALSSQTSGDEQPSTSRNTTSNTKARGAPESVAETEPGPSNRTSIRRRQRGRRKRESPAKRQRRVGFSGAPTPEEVGRSHRSVTGTGHSRLERLQAEARDPAVILVRGPANRLKCWRYRCNSKKFQFSVTISTVWKWVQDSHSDIDGRMLIAFDSKHHRDVFLKTVQLPKGASISLGNLDAL</sequence>
<name>A0A385PJ71_9PAPI</name>
<dbReference type="Pfam" id="PF00508">
    <property type="entry name" value="PPV_E2_N"/>
    <property type="match status" value="1"/>
</dbReference>